<dbReference type="GO" id="GO:0003924">
    <property type="term" value="F:GTPase activity"/>
    <property type="evidence" value="ECO:0007669"/>
    <property type="project" value="InterPro"/>
</dbReference>
<dbReference type="InterPro" id="IPR030381">
    <property type="entry name" value="G_DYNAMIN_dom"/>
</dbReference>
<name>A0A4U5LXV9_STECR</name>
<dbReference type="Gene3D" id="3.40.50.300">
    <property type="entry name" value="P-loop containing nucleotide triphosphate hydrolases"/>
    <property type="match status" value="2"/>
</dbReference>
<dbReference type="CDD" id="cd08771">
    <property type="entry name" value="DLP_1"/>
    <property type="match status" value="2"/>
</dbReference>
<dbReference type="SMART" id="SM00053">
    <property type="entry name" value="DYNc"/>
    <property type="match status" value="2"/>
</dbReference>
<keyword evidence="13" id="KW-1185">Reference proteome</keyword>
<dbReference type="PANTHER" id="PTHR11566">
    <property type="entry name" value="DYNAMIN"/>
    <property type="match status" value="1"/>
</dbReference>
<dbReference type="PRINTS" id="PR00195">
    <property type="entry name" value="DYNAMIN"/>
</dbReference>
<feature type="domain" description="Dynamin-type G" evidence="11">
    <location>
        <begin position="533"/>
        <end position="818"/>
    </location>
</feature>
<dbReference type="InterPro" id="IPR022812">
    <property type="entry name" value="Dynamin"/>
</dbReference>
<keyword evidence="5" id="KW-0378">Hydrolase</keyword>
<gene>
    <name evidence="12" type="ORF">L596_028255</name>
</gene>
<dbReference type="GO" id="GO:0005886">
    <property type="term" value="C:plasma membrane"/>
    <property type="evidence" value="ECO:0007669"/>
    <property type="project" value="TreeGrafter"/>
</dbReference>
<dbReference type="InterPro" id="IPR003130">
    <property type="entry name" value="GED"/>
</dbReference>
<dbReference type="OrthoDB" id="5061070at2759"/>
<proteinExistence type="inferred from homology"/>
<dbReference type="Pfam" id="PF01031">
    <property type="entry name" value="Dynamin_M"/>
    <property type="match status" value="2"/>
</dbReference>
<dbReference type="SUPFAM" id="SSF52540">
    <property type="entry name" value="P-loop containing nucleoside triphosphate hydrolases"/>
    <property type="match status" value="2"/>
</dbReference>
<dbReference type="AlphaFoldDB" id="A0A4U5LXV9"/>
<dbReference type="InterPro" id="IPR000375">
    <property type="entry name" value="Dynamin_stalk"/>
</dbReference>
<dbReference type="Gene3D" id="1.20.120.1240">
    <property type="entry name" value="Dynamin, middle domain"/>
    <property type="match status" value="2"/>
</dbReference>
<feature type="domain" description="GED" evidence="10">
    <location>
        <begin position="1151"/>
        <end position="1240"/>
    </location>
</feature>
<comment type="catalytic activity">
    <reaction evidence="8">
        <text>GTP + H2O = GDP + phosphate + H(+)</text>
        <dbReference type="Rhea" id="RHEA:19669"/>
        <dbReference type="ChEBI" id="CHEBI:15377"/>
        <dbReference type="ChEBI" id="CHEBI:15378"/>
        <dbReference type="ChEBI" id="CHEBI:37565"/>
        <dbReference type="ChEBI" id="CHEBI:43474"/>
        <dbReference type="ChEBI" id="CHEBI:58189"/>
        <dbReference type="EC" id="3.6.5.5"/>
    </reaction>
</comment>
<evidence type="ECO:0000256" key="3">
    <source>
        <dbReference type="ARBA" id="ARBA00022701"/>
    </source>
</evidence>
<dbReference type="GO" id="GO:0008017">
    <property type="term" value="F:microtubule binding"/>
    <property type="evidence" value="ECO:0007669"/>
    <property type="project" value="TreeGrafter"/>
</dbReference>
<evidence type="ECO:0000313" key="12">
    <source>
        <dbReference type="EMBL" id="TKR61098.1"/>
    </source>
</evidence>
<reference evidence="12 13" key="1">
    <citation type="journal article" date="2015" name="Genome Biol.">
        <title>Comparative genomics of Steinernema reveals deeply conserved gene regulatory networks.</title>
        <authorList>
            <person name="Dillman A.R."/>
            <person name="Macchietto M."/>
            <person name="Porter C.F."/>
            <person name="Rogers A."/>
            <person name="Williams B."/>
            <person name="Antoshechkin I."/>
            <person name="Lee M.M."/>
            <person name="Goodwin Z."/>
            <person name="Lu X."/>
            <person name="Lewis E.E."/>
            <person name="Goodrich-Blair H."/>
            <person name="Stock S.P."/>
            <person name="Adams B.J."/>
            <person name="Sternberg P.W."/>
            <person name="Mortazavi A."/>
        </authorList>
    </citation>
    <scope>NUCLEOTIDE SEQUENCE [LARGE SCALE GENOMIC DNA]</scope>
    <source>
        <strain evidence="12 13">ALL</strain>
    </source>
</reference>
<dbReference type="GO" id="GO:0031623">
    <property type="term" value="P:receptor internalization"/>
    <property type="evidence" value="ECO:0007669"/>
    <property type="project" value="TreeGrafter"/>
</dbReference>
<dbReference type="GO" id="GO:0005737">
    <property type="term" value="C:cytoplasm"/>
    <property type="evidence" value="ECO:0007669"/>
    <property type="project" value="TreeGrafter"/>
</dbReference>
<keyword evidence="7" id="KW-0505">Motor protein</keyword>
<dbReference type="PROSITE" id="PS51718">
    <property type="entry name" value="G_DYNAMIN_2"/>
    <property type="match status" value="2"/>
</dbReference>
<keyword evidence="3" id="KW-0493">Microtubule</keyword>
<dbReference type="InterPro" id="IPR020850">
    <property type="entry name" value="GED_dom"/>
</dbReference>
<evidence type="ECO:0000256" key="1">
    <source>
        <dbReference type="ARBA" id="ARBA00011980"/>
    </source>
</evidence>
<dbReference type="PANTHER" id="PTHR11566:SF212">
    <property type="entry name" value="DYNAMIN"/>
    <property type="match status" value="1"/>
</dbReference>
<evidence type="ECO:0000259" key="10">
    <source>
        <dbReference type="PROSITE" id="PS51388"/>
    </source>
</evidence>
<dbReference type="STRING" id="34508.A0A4U5LXV9"/>
<dbReference type="InterPro" id="IPR045063">
    <property type="entry name" value="Dynamin_N"/>
</dbReference>
<dbReference type="GO" id="GO:0005525">
    <property type="term" value="F:GTP binding"/>
    <property type="evidence" value="ECO:0007669"/>
    <property type="project" value="UniProtKB-KW"/>
</dbReference>
<accession>A0A4U5LXV9</accession>
<evidence type="ECO:0000256" key="6">
    <source>
        <dbReference type="ARBA" id="ARBA00023134"/>
    </source>
</evidence>
<dbReference type="GO" id="GO:0005874">
    <property type="term" value="C:microtubule"/>
    <property type="evidence" value="ECO:0007669"/>
    <property type="project" value="UniProtKB-KW"/>
</dbReference>
<organism evidence="12 13">
    <name type="scientific">Steinernema carpocapsae</name>
    <name type="common">Entomopathogenic nematode</name>
    <dbReference type="NCBI Taxonomy" id="34508"/>
    <lineage>
        <taxon>Eukaryota</taxon>
        <taxon>Metazoa</taxon>
        <taxon>Ecdysozoa</taxon>
        <taxon>Nematoda</taxon>
        <taxon>Chromadorea</taxon>
        <taxon>Rhabditida</taxon>
        <taxon>Tylenchina</taxon>
        <taxon>Panagrolaimomorpha</taxon>
        <taxon>Strongyloidoidea</taxon>
        <taxon>Steinernematidae</taxon>
        <taxon>Steinernema</taxon>
    </lineage>
</organism>
<protein>
    <recommendedName>
        <fullName evidence="1">dynamin GTPase</fullName>
        <ecNumber evidence="1">3.6.5.5</ecNumber>
    </recommendedName>
</protein>
<dbReference type="PROSITE" id="PS51388">
    <property type="entry name" value="GED"/>
    <property type="match status" value="1"/>
</dbReference>
<evidence type="ECO:0000256" key="5">
    <source>
        <dbReference type="ARBA" id="ARBA00022801"/>
    </source>
</evidence>
<evidence type="ECO:0000313" key="13">
    <source>
        <dbReference type="Proteomes" id="UP000298663"/>
    </source>
</evidence>
<dbReference type="Pfam" id="PF00350">
    <property type="entry name" value="Dynamin_N"/>
    <property type="match status" value="2"/>
</dbReference>
<dbReference type="Pfam" id="PF02212">
    <property type="entry name" value="GED"/>
    <property type="match status" value="1"/>
</dbReference>
<evidence type="ECO:0000256" key="9">
    <source>
        <dbReference type="RuleBase" id="RU003932"/>
    </source>
</evidence>
<keyword evidence="4 9" id="KW-0547">Nucleotide-binding</keyword>
<dbReference type="InterPro" id="IPR027417">
    <property type="entry name" value="P-loop_NTPase"/>
</dbReference>
<sequence length="1240" mass="140760">MSSGMILICRNDRFGTNLSMSLSEDSAIRLAIPLVNKIQDFFARSGQAIAFDLPQIVVVGSQSVGKSSVLEGFVGREFLPRGSGIVTRRPLVLQLVKTKEGGDEFGMFTHTEEKEFYDFSEIRREIEAETAREAGEGKFISSVPINLKIYSPHVVDLTLVDLPGLTRVPVGDQPENIEEIVRNMIMSFIEKENCLILAVTPANTDLATSDAIMLAQKVDPKGKRTIGVLSKLDLMDQGTDAQEILENKVLYLERGYIGVVNRSQKDIQNDKDLSSALESEREFFESHPVYQHFAAVQGTDYLRKFLNMELTEHIRIKMPELQERIGLEALWLEAELKQFHKKPEDLTEFTKLATAVKNNVEGEFQKQMGDVSSRLDTVELEKRCVGSLIRGLFETTFRRDIELSSAIDDIQIRYKILMAKENTNGVRDSMFTSAKVLETIVEEQVSRLSLPIENIVNTVVDQLEGTISSLIRSLPLMGQFPAMQRFACAKSIEELQRNKGKALDFIDLRILIEKGYVGTKQPKRRTRSCGKRAFDLPQIVVVGSQSVGKSSVLEGFVGREFLPRGSGIVTRRPLVLQLVKTKEGGDELGMFTHTGEQEFYDFSEICREIEAETARLAGQGKFISDVPINLKIYSPNVVDLTLVDLPGLTRVPVGDQPANVEEIVTKMILSFIEKENCLILAVTPANTDLATSDAIKLAQKMDPKGERTIGVLSKLDLMDQGTDARDILENNVLPLKRGGSKLTLKTEPYFPCLGYIGIVNRSQKDIVDGKNLFSAFEAEKDFFIGHPAYQHMAEVQGTEYLRRYLNKELTEHIKLKMPEVQEHIKKTAVLLEEELKQYHEKPEDMRGFTRLATHMMNYVINEFQKRMGDVSSRLDSVQLNERCMGSIIRNLFDDHIESSSTIDDVEMRYTILMARENTNGLRAGFFTSAKVFETIVEDQVDRLSKPAHEAVDNVVEELEGTIRSLFRSMSQFPILERFACTKSIEKLEENANKAHGHINTLLRVEKAYVGTKHRTIQDDIDKDGIVMWQNEDGTGRASYGNYAYQKIRLEKERLVLFNYPRDLENSDGHVAIDLRECCVRIHNKHNKKVEVVWRRSKSNVASFDLSQEDVKNLISNFCRVGFYPKISETGKRVRPEKEDLERADDVEVRQVEMVYDMIREYMDVVIRSIWSYIPKIVIALVIDEQVDYFKTDLLSDLVLEGIVLMHEAPTVAKDRKTKQKKLLLCKKILEVCRQLEHLSV</sequence>
<dbReference type="InterPro" id="IPR001401">
    <property type="entry name" value="Dynamin_GTPase"/>
</dbReference>
<dbReference type="FunFam" id="3.40.50.300:FF:000045">
    <property type="entry name" value="dynamin-1 isoform X2"/>
    <property type="match status" value="1"/>
</dbReference>
<dbReference type="Proteomes" id="UP000298663">
    <property type="component" value="Unassembled WGS sequence"/>
</dbReference>
<dbReference type="EMBL" id="AZBU02000011">
    <property type="protein sequence ID" value="TKR61098.1"/>
    <property type="molecule type" value="Genomic_DNA"/>
</dbReference>
<evidence type="ECO:0000256" key="7">
    <source>
        <dbReference type="ARBA" id="ARBA00023175"/>
    </source>
</evidence>
<dbReference type="EC" id="3.6.5.5" evidence="1"/>
<keyword evidence="6 9" id="KW-0342">GTP-binding</keyword>
<evidence type="ECO:0000256" key="8">
    <source>
        <dbReference type="ARBA" id="ARBA00048040"/>
    </source>
</evidence>
<feature type="domain" description="Dynamin-type G" evidence="11">
    <location>
        <begin position="50"/>
        <end position="319"/>
    </location>
</feature>
<keyword evidence="2" id="KW-0254">Endocytosis</keyword>
<evidence type="ECO:0000256" key="2">
    <source>
        <dbReference type="ARBA" id="ARBA00022583"/>
    </source>
</evidence>
<evidence type="ECO:0000256" key="4">
    <source>
        <dbReference type="ARBA" id="ARBA00022741"/>
    </source>
</evidence>
<dbReference type="PROSITE" id="PS00410">
    <property type="entry name" value="G_DYNAMIN_1"/>
    <property type="match status" value="2"/>
</dbReference>
<reference evidence="12 13" key="2">
    <citation type="journal article" date="2019" name="G3 (Bethesda)">
        <title>Hybrid Assembly of the Genome of the Entomopathogenic Nematode Steinernema carpocapsae Identifies the X-Chromosome.</title>
        <authorList>
            <person name="Serra L."/>
            <person name="Macchietto M."/>
            <person name="Macias-Munoz A."/>
            <person name="McGill C.J."/>
            <person name="Rodriguez I.M."/>
            <person name="Rodriguez B."/>
            <person name="Murad R."/>
            <person name="Mortazavi A."/>
        </authorList>
    </citation>
    <scope>NUCLEOTIDE SEQUENCE [LARGE SCALE GENOMIC DNA]</scope>
    <source>
        <strain evidence="12 13">ALL</strain>
    </source>
</reference>
<comment type="caution">
    <text evidence="12">The sequence shown here is derived from an EMBL/GenBank/DDBJ whole genome shotgun (WGS) entry which is preliminary data.</text>
</comment>
<dbReference type="InterPro" id="IPR019762">
    <property type="entry name" value="Dynamin_GTPase_CS"/>
</dbReference>
<evidence type="ECO:0000259" key="11">
    <source>
        <dbReference type="PROSITE" id="PS51718"/>
    </source>
</evidence>
<comment type="similarity">
    <text evidence="9">Belongs to the TRAFAC class dynamin-like GTPase superfamily. Dynamin/Fzo/YdjA family.</text>
</comment>